<dbReference type="GO" id="GO:0002143">
    <property type="term" value="P:tRNA wobble position uridine thiolation"/>
    <property type="evidence" value="ECO:0007669"/>
    <property type="project" value="TreeGrafter"/>
</dbReference>
<accession>A0A927GXQ2</accession>
<dbReference type="AlphaFoldDB" id="A0A927GXQ2"/>
<dbReference type="GO" id="GO:1990228">
    <property type="term" value="C:sulfurtransferase complex"/>
    <property type="evidence" value="ECO:0007669"/>
    <property type="project" value="TreeGrafter"/>
</dbReference>
<dbReference type="RefSeq" id="WP_190765711.1">
    <property type="nucleotide sequence ID" value="NZ_JACXLD010000006.1"/>
</dbReference>
<organism evidence="5 6">
    <name type="scientific">Spongiibacter pelagi</name>
    <dbReference type="NCBI Taxonomy" id="2760804"/>
    <lineage>
        <taxon>Bacteria</taxon>
        <taxon>Pseudomonadati</taxon>
        <taxon>Pseudomonadota</taxon>
        <taxon>Gammaproteobacteria</taxon>
        <taxon>Cellvibrionales</taxon>
        <taxon>Spongiibacteraceae</taxon>
        <taxon>Spongiibacter</taxon>
    </lineage>
</organism>
<dbReference type="Gene3D" id="3.40.1260.10">
    <property type="entry name" value="DsrEFH-like"/>
    <property type="match status" value="1"/>
</dbReference>
<dbReference type="SUPFAM" id="SSF75169">
    <property type="entry name" value="DsrEFH-like"/>
    <property type="match status" value="1"/>
</dbReference>
<reference evidence="5" key="1">
    <citation type="submission" date="2020-09" db="EMBL/GenBank/DDBJ databases">
        <authorList>
            <person name="Yoon J.-W."/>
        </authorList>
    </citation>
    <scope>NUCLEOTIDE SEQUENCE</scope>
    <source>
        <strain evidence="5">KMU-158</strain>
    </source>
</reference>
<dbReference type="Proteomes" id="UP000610558">
    <property type="component" value="Unassembled WGS sequence"/>
</dbReference>
<comment type="similarity">
    <text evidence="2">Belongs to the DsrE/TusD family.</text>
</comment>
<evidence type="ECO:0000256" key="2">
    <source>
        <dbReference type="ARBA" id="ARBA00007067"/>
    </source>
</evidence>
<dbReference type="GO" id="GO:0016783">
    <property type="term" value="F:sulfurtransferase activity"/>
    <property type="evidence" value="ECO:0007669"/>
    <property type="project" value="InterPro"/>
</dbReference>
<dbReference type="PANTHER" id="PTHR34874">
    <property type="entry name" value="PROTEIN YCHN"/>
    <property type="match status" value="1"/>
</dbReference>
<proteinExistence type="inferred from homology"/>
<gene>
    <name evidence="5" type="primary">tusD</name>
    <name evidence="5" type="ORF">IB286_11625</name>
</gene>
<dbReference type="GO" id="GO:0097163">
    <property type="term" value="F:sulfur carrier activity"/>
    <property type="evidence" value="ECO:0007669"/>
    <property type="project" value="TreeGrafter"/>
</dbReference>
<sequence>MKLQYAILVTSSQAAQTAYDFAQALNEAGHSIYRVFFLGEGVTMGHRENTSALLPQWQAFQQQQSLDLVLCSSSANKFGVRDQREAKRQNLPETLADTFCISGLGQWLDACENADRIIRFDV</sequence>
<evidence type="ECO:0000313" key="5">
    <source>
        <dbReference type="EMBL" id="MBD2859654.1"/>
    </source>
</evidence>
<keyword evidence="4" id="KW-0808">Transferase</keyword>
<dbReference type="InterPro" id="IPR003787">
    <property type="entry name" value="Sulphur_relay_DsrE/F-like"/>
</dbReference>
<comment type="subcellular location">
    <subcellularLocation>
        <location evidence="1">Cytoplasm</location>
    </subcellularLocation>
</comment>
<name>A0A927GXQ2_9GAMM</name>
<evidence type="ECO:0000313" key="6">
    <source>
        <dbReference type="Proteomes" id="UP000610558"/>
    </source>
</evidence>
<comment type="caution">
    <text evidence="5">The sequence shown here is derived from an EMBL/GenBank/DDBJ whole genome shotgun (WGS) entry which is preliminary data.</text>
</comment>
<dbReference type="InterPro" id="IPR017463">
    <property type="entry name" value="Sulphur_relay_TusD/DsrE"/>
</dbReference>
<dbReference type="Pfam" id="PF02635">
    <property type="entry name" value="DsrE"/>
    <property type="match status" value="1"/>
</dbReference>
<dbReference type="InterPro" id="IPR027396">
    <property type="entry name" value="DsrEFH-like"/>
</dbReference>
<evidence type="ECO:0000256" key="1">
    <source>
        <dbReference type="ARBA" id="ARBA00004496"/>
    </source>
</evidence>
<dbReference type="NCBIfam" id="TIGR03012">
    <property type="entry name" value="sulf_tusD_dsrE"/>
    <property type="match status" value="1"/>
</dbReference>
<dbReference type="PANTHER" id="PTHR34874:SF3">
    <property type="entry name" value="SULFURTRANSFERASE TUSD"/>
    <property type="match status" value="1"/>
</dbReference>
<evidence type="ECO:0000256" key="4">
    <source>
        <dbReference type="ARBA" id="ARBA00022679"/>
    </source>
</evidence>
<protein>
    <submittedName>
        <fullName evidence="5">Sulfurtransferase complex subunit TusD</fullName>
    </submittedName>
</protein>
<dbReference type="EMBL" id="JACXLD010000006">
    <property type="protein sequence ID" value="MBD2859654.1"/>
    <property type="molecule type" value="Genomic_DNA"/>
</dbReference>
<keyword evidence="6" id="KW-1185">Reference proteome</keyword>
<evidence type="ECO:0000256" key="3">
    <source>
        <dbReference type="ARBA" id="ARBA00022490"/>
    </source>
</evidence>
<keyword evidence="3" id="KW-0963">Cytoplasm</keyword>